<feature type="domain" description="Core-binding (CB)" evidence="11">
    <location>
        <begin position="8"/>
        <end position="93"/>
    </location>
</feature>
<dbReference type="EMBL" id="MQVS01000003">
    <property type="protein sequence ID" value="OKL52155.1"/>
    <property type="molecule type" value="Genomic_DNA"/>
</dbReference>
<dbReference type="RefSeq" id="WP_073823680.1">
    <property type="nucleotide sequence ID" value="NZ_JAUNKL010000011.1"/>
</dbReference>
<dbReference type="GO" id="GO:0006313">
    <property type="term" value="P:DNA transposition"/>
    <property type="evidence" value="ECO:0007669"/>
    <property type="project" value="UniProtKB-UniRule"/>
</dbReference>
<comment type="subunit">
    <text evidence="9">Forms a cyclic heterotetrameric complex composed of two molecules of XerC and two molecules of XerD.</text>
</comment>
<dbReference type="Gene3D" id="1.10.150.130">
    <property type="match status" value="1"/>
</dbReference>
<dbReference type="SUPFAM" id="SSF56349">
    <property type="entry name" value="DNA breaking-rejoining enzymes"/>
    <property type="match status" value="1"/>
</dbReference>
<dbReference type="GO" id="GO:0007059">
    <property type="term" value="P:chromosome segregation"/>
    <property type="evidence" value="ECO:0007669"/>
    <property type="project" value="UniProtKB-UniRule"/>
</dbReference>
<feature type="domain" description="Tyr recombinase" evidence="10">
    <location>
        <begin position="114"/>
        <end position="300"/>
    </location>
</feature>
<dbReference type="PANTHER" id="PTHR30349">
    <property type="entry name" value="PHAGE INTEGRASE-RELATED"/>
    <property type="match status" value="1"/>
</dbReference>
<keyword evidence="13" id="KW-1185">Reference proteome</keyword>
<dbReference type="InterPro" id="IPR023009">
    <property type="entry name" value="Tyrosine_recombinase_XerC/XerD"/>
</dbReference>
<dbReference type="InParanoid" id="A0A1Q5PXJ6"/>
<evidence type="ECO:0000256" key="2">
    <source>
        <dbReference type="ARBA" id="ARBA00022490"/>
    </source>
</evidence>
<evidence type="ECO:0000313" key="13">
    <source>
        <dbReference type="Proteomes" id="UP000185612"/>
    </source>
</evidence>
<gene>
    <name evidence="9" type="primary">xerC</name>
    <name evidence="12" type="ORF">BSZ40_04435</name>
</gene>
<keyword evidence="3 9" id="KW-0132">Cell division</keyword>
<protein>
    <recommendedName>
        <fullName evidence="9">Tyrosine recombinase XerC</fullName>
    </recommendedName>
</protein>
<comment type="function">
    <text evidence="9">Site-specific tyrosine recombinase, which acts by catalyzing the cutting and rejoining of the recombining DNA molecules. The XerC-XerD complex is essential to convert dimers of the bacterial chromosome into monomers to permit their segregation at cell division. It also contributes to the segregational stability of plasmids.</text>
</comment>
<feature type="active site" evidence="9">
    <location>
        <position position="255"/>
    </location>
</feature>
<comment type="subcellular location">
    <subcellularLocation>
        <location evidence="1 9">Cytoplasm</location>
    </subcellularLocation>
</comment>
<feature type="active site" evidence="9">
    <location>
        <position position="182"/>
    </location>
</feature>
<evidence type="ECO:0000256" key="9">
    <source>
        <dbReference type="HAMAP-Rule" id="MF_01808"/>
    </source>
</evidence>
<dbReference type="HAMAP" id="MF_01808">
    <property type="entry name" value="Recomb_XerC_XerD"/>
    <property type="match status" value="1"/>
</dbReference>
<name>A0A1Q5PXJ6_9ACTO</name>
<evidence type="ECO:0000256" key="5">
    <source>
        <dbReference type="ARBA" id="ARBA00022908"/>
    </source>
</evidence>
<keyword evidence="7 9" id="KW-0233">DNA recombination</keyword>
<proteinExistence type="inferred from homology"/>
<dbReference type="GO" id="GO:0009037">
    <property type="term" value="F:tyrosine-based site-specific recombinase activity"/>
    <property type="evidence" value="ECO:0007669"/>
    <property type="project" value="UniProtKB-UniRule"/>
</dbReference>
<dbReference type="InterPro" id="IPR010998">
    <property type="entry name" value="Integrase_recombinase_N"/>
</dbReference>
<dbReference type="SUPFAM" id="SSF47823">
    <property type="entry name" value="lambda integrase-like, N-terminal domain"/>
    <property type="match status" value="1"/>
</dbReference>
<dbReference type="InterPro" id="IPR011010">
    <property type="entry name" value="DNA_brk_join_enz"/>
</dbReference>
<feature type="active site" evidence="9">
    <location>
        <position position="158"/>
    </location>
</feature>
<evidence type="ECO:0000256" key="4">
    <source>
        <dbReference type="ARBA" id="ARBA00022829"/>
    </source>
</evidence>
<feature type="active site" evidence="9">
    <location>
        <position position="278"/>
    </location>
</feature>
<accession>A0A1Q5PXJ6</accession>
<dbReference type="InterPro" id="IPR004107">
    <property type="entry name" value="Integrase_SAM-like_N"/>
</dbReference>
<dbReference type="STRING" id="52770.BSZ40_04435"/>
<dbReference type="InterPro" id="IPR002104">
    <property type="entry name" value="Integrase_catalytic"/>
</dbReference>
<evidence type="ECO:0000313" key="12">
    <source>
        <dbReference type="EMBL" id="OKL52155.1"/>
    </source>
</evidence>
<dbReference type="Pfam" id="PF02899">
    <property type="entry name" value="Phage_int_SAM_1"/>
    <property type="match status" value="1"/>
</dbReference>
<dbReference type="GO" id="GO:0003677">
    <property type="term" value="F:DNA binding"/>
    <property type="evidence" value="ECO:0007669"/>
    <property type="project" value="UniProtKB-UniRule"/>
</dbReference>
<dbReference type="AlphaFoldDB" id="A0A1Q5PXJ6"/>
<reference evidence="13" key="1">
    <citation type="submission" date="2016-12" db="EMBL/GenBank/DDBJ databases">
        <authorList>
            <person name="Meng X."/>
        </authorList>
    </citation>
    <scope>NUCLEOTIDE SEQUENCE [LARGE SCALE GENOMIC DNA]</scope>
    <source>
        <strain evidence="13">DSM 20732</strain>
    </source>
</reference>
<dbReference type="Gene3D" id="1.10.443.10">
    <property type="entry name" value="Intergrase catalytic core"/>
    <property type="match status" value="1"/>
</dbReference>
<dbReference type="OrthoDB" id="9801717at2"/>
<organism evidence="12 13">
    <name type="scientific">Buchananella hordeovulneris</name>
    <dbReference type="NCBI Taxonomy" id="52770"/>
    <lineage>
        <taxon>Bacteria</taxon>
        <taxon>Bacillati</taxon>
        <taxon>Actinomycetota</taxon>
        <taxon>Actinomycetes</taxon>
        <taxon>Actinomycetales</taxon>
        <taxon>Actinomycetaceae</taxon>
        <taxon>Buchananella</taxon>
    </lineage>
</organism>
<dbReference type="FunCoup" id="A0A1Q5PXJ6">
    <property type="interactions" value="1"/>
</dbReference>
<keyword evidence="4 9" id="KW-0159">Chromosome partition</keyword>
<dbReference type="InterPro" id="IPR013762">
    <property type="entry name" value="Integrase-like_cat_sf"/>
</dbReference>
<evidence type="ECO:0000256" key="8">
    <source>
        <dbReference type="ARBA" id="ARBA00023306"/>
    </source>
</evidence>
<evidence type="ECO:0000256" key="1">
    <source>
        <dbReference type="ARBA" id="ARBA00004496"/>
    </source>
</evidence>
<dbReference type="PROSITE" id="PS51900">
    <property type="entry name" value="CB"/>
    <property type="match status" value="1"/>
</dbReference>
<dbReference type="Proteomes" id="UP000185612">
    <property type="component" value="Unassembled WGS sequence"/>
</dbReference>
<sequence length="306" mass="32825">MDSPNPHCPAGRVRDAFARHLRAGRGLSEHTVRAYLTDLQTVYTACDVDEDAPLRLTLAQLRAWLAHQAAAGLSRATLARRVASLRTFTAWRARVGYATDDPAVRLRGGKTENKLPTVLSTDAAHDLLTHASAAAASQDPLALRDLAILEVLYGTGIRVSELTGLDLGSVRAGEQLLRVRGKGNKERVVPYGQPAARALAAYLERGRPALVARHTDSALFLGARGGRIDPRAVRRLLAAATARADLPTVGPHALRHSAATALLAGGADLRSVQELLGHSSLQTTQRYTHVSAERLRAAYNQAHPRA</sequence>
<keyword evidence="8 9" id="KW-0131">Cell cycle</keyword>
<evidence type="ECO:0000259" key="11">
    <source>
        <dbReference type="PROSITE" id="PS51900"/>
    </source>
</evidence>
<comment type="similarity">
    <text evidence="9">Belongs to the 'phage' integrase family. XerC subfamily.</text>
</comment>
<keyword evidence="5 9" id="KW-0229">DNA integration</keyword>
<dbReference type="PANTHER" id="PTHR30349:SF77">
    <property type="entry name" value="TYROSINE RECOMBINASE XERC"/>
    <property type="match status" value="1"/>
</dbReference>
<evidence type="ECO:0000256" key="6">
    <source>
        <dbReference type="ARBA" id="ARBA00023125"/>
    </source>
</evidence>
<dbReference type="InterPro" id="IPR044068">
    <property type="entry name" value="CB"/>
</dbReference>
<dbReference type="GO" id="GO:0005737">
    <property type="term" value="C:cytoplasm"/>
    <property type="evidence" value="ECO:0007669"/>
    <property type="project" value="UniProtKB-SubCell"/>
</dbReference>
<comment type="caution">
    <text evidence="12">The sequence shown here is derived from an EMBL/GenBank/DDBJ whole genome shotgun (WGS) entry which is preliminary data.</text>
</comment>
<dbReference type="PROSITE" id="PS51898">
    <property type="entry name" value="TYR_RECOMBINASE"/>
    <property type="match status" value="1"/>
</dbReference>
<dbReference type="GO" id="GO:0051301">
    <property type="term" value="P:cell division"/>
    <property type="evidence" value="ECO:0007669"/>
    <property type="project" value="UniProtKB-KW"/>
</dbReference>
<keyword evidence="2 9" id="KW-0963">Cytoplasm</keyword>
<evidence type="ECO:0000256" key="7">
    <source>
        <dbReference type="ARBA" id="ARBA00023172"/>
    </source>
</evidence>
<dbReference type="Pfam" id="PF00589">
    <property type="entry name" value="Phage_integrase"/>
    <property type="match status" value="1"/>
</dbReference>
<dbReference type="InterPro" id="IPR050090">
    <property type="entry name" value="Tyrosine_recombinase_XerCD"/>
</dbReference>
<keyword evidence="6 9" id="KW-0238">DNA-binding</keyword>
<evidence type="ECO:0000256" key="3">
    <source>
        <dbReference type="ARBA" id="ARBA00022618"/>
    </source>
</evidence>
<feature type="active site" description="O-(3'-phospho-DNA)-tyrosine intermediate" evidence="9">
    <location>
        <position position="287"/>
    </location>
</feature>
<feature type="active site" evidence="9">
    <location>
        <position position="252"/>
    </location>
</feature>
<evidence type="ECO:0000259" key="10">
    <source>
        <dbReference type="PROSITE" id="PS51898"/>
    </source>
</evidence>